<evidence type="ECO:0000256" key="1">
    <source>
        <dbReference type="ARBA" id="ARBA00005854"/>
    </source>
</evidence>
<accession>A0A2P1QYK9</accession>
<dbReference type="InterPro" id="IPR036291">
    <property type="entry name" value="NAD(P)-bd_dom_sf"/>
</dbReference>
<gene>
    <name evidence="7" type="ORF">XB16_3698</name>
</gene>
<evidence type="ECO:0000259" key="5">
    <source>
        <dbReference type="Pfam" id="PF00389"/>
    </source>
</evidence>
<dbReference type="PROSITE" id="PS00670">
    <property type="entry name" value="D_2_HYDROXYACID_DH_2"/>
    <property type="match status" value="1"/>
</dbReference>
<sequence length="332" mass="37358">MKFYKIFISTYPFGFYNPEPMEILNRAGWEIVTNPLKRKLTALEVSEFAKEADGIIAGTEDLTPLIHKNRNLKIISRVGIGLDSVPLNLCKERGIAVTYTPDAVTMAVVELTIGLMISSTRRVVLAHQELKNGGWSRFTGKRLGESTIGIIGIGRVGLNVIRILSEFNPKMILMNDLKDKRKEVSEILNSKSIPYRFVEKDEIYSASDIISLHVPLSHKTKNLIGEREFNLFSKDSFLINTARGGIVNEVDLYNALKSNRIGGAAIDVFEQEPYKGNLTELDNIILTEHMGSCSYDCRLLMEKGSAEEIVRFFRGETLLNPVPKEEYQNQIV</sequence>
<dbReference type="GO" id="GO:0051287">
    <property type="term" value="F:NAD binding"/>
    <property type="evidence" value="ECO:0007669"/>
    <property type="project" value="InterPro"/>
</dbReference>
<proteinExistence type="inferred from homology"/>
<dbReference type="InterPro" id="IPR006140">
    <property type="entry name" value="D-isomer_DH_NAD-bd"/>
</dbReference>
<dbReference type="SUPFAM" id="SSF51735">
    <property type="entry name" value="NAD(P)-binding Rossmann-fold domains"/>
    <property type="match status" value="1"/>
</dbReference>
<feature type="domain" description="D-isomer specific 2-hydroxyacid dehydrogenase NAD-binding" evidence="6">
    <location>
        <begin position="113"/>
        <end position="291"/>
    </location>
</feature>
<feature type="domain" description="D-isomer specific 2-hydroxyacid dehydrogenase catalytic" evidence="5">
    <location>
        <begin position="17"/>
        <end position="322"/>
    </location>
</feature>
<evidence type="ECO:0000259" key="6">
    <source>
        <dbReference type="Pfam" id="PF02826"/>
    </source>
</evidence>
<comment type="similarity">
    <text evidence="1 4">Belongs to the D-isomer specific 2-hydroxyacid dehydrogenase family.</text>
</comment>
<evidence type="ECO:0000313" key="7">
    <source>
        <dbReference type="EMBL" id="AVQ13974.1"/>
    </source>
</evidence>
<evidence type="ECO:0000256" key="4">
    <source>
        <dbReference type="RuleBase" id="RU003719"/>
    </source>
</evidence>
<dbReference type="Pfam" id="PF00389">
    <property type="entry name" value="2-Hacid_dh"/>
    <property type="match status" value="1"/>
</dbReference>
<dbReference type="InterPro" id="IPR050857">
    <property type="entry name" value="D-2-hydroxyacid_DH"/>
</dbReference>
<protein>
    <submittedName>
        <fullName evidence="7">4-phosphoerythronate dehydrogenase</fullName>
    </submittedName>
</protein>
<dbReference type="CDD" id="cd12172">
    <property type="entry name" value="PGDH_like_2"/>
    <property type="match status" value="1"/>
</dbReference>
<dbReference type="InterPro" id="IPR006139">
    <property type="entry name" value="D-isomer_2_OHA_DH_cat_dom"/>
</dbReference>
<name>A0A2P1QYK9_9LEPT</name>
<reference evidence="7 8" key="1">
    <citation type="journal article" date="2015" name="Genome Announc.">
        <title>Draft Genome Sequences of Leptospira santarosai Strains U160, U164, and U233, Isolated from Asymptomatic Cattle.</title>
        <authorList>
            <person name="Kremer F.S."/>
            <person name="Eslabao M.R."/>
            <person name="Provisor M."/>
            <person name="Woloski R.D."/>
            <person name="Ramires O.V."/>
            <person name="Moreno L.Z."/>
            <person name="Moreno A.M."/>
            <person name="Hamond C."/>
            <person name="Lilenbaum W."/>
            <person name="Dellagostin O.A."/>
        </authorList>
    </citation>
    <scope>NUCLEOTIDE SEQUENCE [LARGE SCALE GENOMIC DNA]</scope>
    <source>
        <strain evidence="7 8">U160</strain>
    </source>
</reference>
<dbReference type="Proteomes" id="UP000033961">
    <property type="component" value="Chromosome II"/>
</dbReference>
<keyword evidence="3" id="KW-0520">NAD</keyword>
<keyword evidence="2 4" id="KW-0560">Oxidoreductase</keyword>
<dbReference type="RefSeq" id="WP_046690385.1">
    <property type="nucleotide sequence ID" value="NZ_JASEXP010000070.1"/>
</dbReference>
<organism evidence="7 8">
    <name type="scientific">Leptospira santarosai</name>
    <dbReference type="NCBI Taxonomy" id="28183"/>
    <lineage>
        <taxon>Bacteria</taxon>
        <taxon>Pseudomonadati</taxon>
        <taxon>Spirochaetota</taxon>
        <taxon>Spirochaetia</taxon>
        <taxon>Leptospirales</taxon>
        <taxon>Leptospiraceae</taxon>
        <taxon>Leptospira</taxon>
    </lineage>
</organism>
<dbReference type="SUPFAM" id="SSF52283">
    <property type="entry name" value="Formate/glycerate dehydrogenase catalytic domain-like"/>
    <property type="match status" value="1"/>
</dbReference>
<dbReference type="Gene3D" id="3.40.50.720">
    <property type="entry name" value="NAD(P)-binding Rossmann-like Domain"/>
    <property type="match status" value="2"/>
</dbReference>
<dbReference type="PANTHER" id="PTHR42789:SF1">
    <property type="entry name" value="D-ISOMER SPECIFIC 2-HYDROXYACID DEHYDROGENASE FAMILY PROTEIN (AFU_ORTHOLOGUE AFUA_6G10090)"/>
    <property type="match status" value="1"/>
</dbReference>
<evidence type="ECO:0000256" key="3">
    <source>
        <dbReference type="ARBA" id="ARBA00023027"/>
    </source>
</evidence>
<dbReference type="EMBL" id="CP027844">
    <property type="protein sequence ID" value="AVQ13974.1"/>
    <property type="molecule type" value="Genomic_DNA"/>
</dbReference>
<dbReference type="PANTHER" id="PTHR42789">
    <property type="entry name" value="D-ISOMER SPECIFIC 2-HYDROXYACID DEHYDROGENASE FAMILY PROTEIN (AFU_ORTHOLOGUE AFUA_6G10090)"/>
    <property type="match status" value="1"/>
</dbReference>
<evidence type="ECO:0000313" key="8">
    <source>
        <dbReference type="Proteomes" id="UP000033961"/>
    </source>
</evidence>
<dbReference type="AlphaFoldDB" id="A0A2P1QYK9"/>
<evidence type="ECO:0000256" key="2">
    <source>
        <dbReference type="ARBA" id="ARBA00023002"/>
    </source>
</evidence>
<dbReference type="Pfam" id="PF02826">
    <property type="entry name" value="2-Hacid_dh_C"/>
    <property type="match status" value="1"/>
</dbReference>
<dbReference type="GO" id="GO:0016616">
    <property type="term" value="F:oxidoreductase activity, acting on the CH-OH group of donors, NAD or NADP as acceptor"/>
    <property type="evidence" value="ECO:0007669"/>
    <property type="project" value="InterPro"/>
</dbReference>
<dbReference type="InterPro" id="IPR029753">
    <property type="entry name" value="D-isomer_DH_CS"/>
</dbReference>